<dbReference type="Pfam" id="PF12638">
    <property type="entry name" value="Staygreen"/>
    <property type="match status" value="1"/>
</dbReference>
<evidence type="ECO:0000256" key="4">
    <source>
        <dbReference type="ARBA" id="ARBA00022640"/>
    </source>
</evidence>
<evidence type="ECO:0000256" key="3">
    <source>
        <dbReference type="ARBA" id="ARBA00022528"/>
    </source>
</evidence>
<evidence type="ECO:0000256" key="6">
    <source>
        <dbReference type="SAM" id="MobiDB-lite"/>
    </source>
</evidence>
<dbReference type="EMBL" id="JACGWO010000002">
    <property type="protein sequence ID" value="KAK4435236.1"/>
    <property type="molecule type" value="Genomic_DNA"/>
</dbReference>
<dbReference type="AlphaFoldDB" id="A0AAE1YS86"/>
<evidence type="ECO:0000256" key="1">
    <source>
        <dbReference type="ARBA" id="ARBA00004229"/>
    </source>
</evidence>
<reference evidence="8" key="2">
    <citation type="journal article" date="2024" name="Plant">
        <title>Genomic evolution and insights into agronomic trait innovations of Sesamum species.</title>
        <authorList>
            <person name="Miao H."/>
            <person name="Wang L."/>
            <person name="Qu L."/>
            <person name="Liu H."/>
            <person name="Sun Y."/>
            <person name="Le M."/>
            <person name="Wang Q."/>
            <person name="Wei S."/>
            <person name="Zheng Y."/>
            <person name="Lin W."/>
            <person name="Duan Y."/>
            <person name="Cao H."/>
            <person name="Xiong S."/>
            <person name="Wang X."/>
            <person name="Wei L."/>
            <person name="Li C."/>
            <person name="Ma Q."/>
            <person name="Ju M."/>
            <person name="Zhao R."/>
            <person name="Li G."/>
            <person name="Mu C."/>
            <person name="Tian Q."/>
            <person name="Mei H."/>
            <person name="Zhang T."/>
            <person name="Gao T."/>
            <person name="Zhang H."/>
        </authorList>
    </citation>
    <scope>NUCLEOTIDE SEQUENCE</scope>
    <source>
        <strain evidence="8">3651</strain>
    </source>
</reference>
<evidence type="ECO:0000256" key="5">
    <source>
        <dbReference type="ARBA" id="ARBA00022946"/>
    </source>
</evidence>
<proteinExistence type="inferred from homology"/>
<keyword evidence="4" id="KW-0934">Plastid</keyword>
<reference evidence="8" key="1">
    <citation type="submission" date="2020-06" db="EMBL/GenBank/DDBJ databases">
        <authorList>
            <person name="Li T."/>
            <person name="Hu X."/>
            <person name="Zhang T."/>
            <person name="Song X."/>
            <person name="Zhang H."/>
            <person name="Dai N."/>
            <person name="Sheng W."/>
            <person name="Hou X."/>
            <person name="Wei L."/>
        </authorList>
    </citation>
    <scope>NUCLEOTIDE SEQUENCE</scope>
    <source>
        <strain evidence="8">3651</strain>
        <tissue evidence="8">Leaf</tissue>
    </source>
</reference>
<gene>
    <name evidence="8" type="ORF">Salat_0686900</name>
</gene>
<dbReference type="Proteomes" id="UP001293254">
    <property type="component" value="Unassembled WGS sequence"/>
</dbReference>
<keyword evidence="3" id="KW-0150">Chloroplast</keyword>
<name>A0AAE1YS86_9LAMI</name>
<evidence type="ECO:0000259" key="7">
    <source>
        <dbReference type="Pfam" id="PF12638"/>
    </source>
</evidence>
<comment type="subcellular location">
    <subcellularLocation>
        <location evidence="1">Plastid</location>
        <location evidence="1">Chloroplast</location>
    </subcellularLocation>
</comment>
<feature type="compositionally biased region" description="Basic and acidic residues" evidence="6">
    <location>
        <begin position="257"/>
        <end position="273"/>
    </location>
</feature>
<dbReference type="InterPro" id="IPR024438">
    <property type="entry name" value="Staygreen"/>
</dbReference>
<accession>A0AAE1YS86</accession>
<feature type="region of interest" description="Disordered" evidence="6">
    <location>
        <begin position="238"/>
        <end position="273"/>
    </location>
</feature>
<dbReference type="GO" id="GO:0009507">
    <property type="term" value="C:chloroplast"/>
    <property type="evidence" value="ECO:0007669"/>
    <property type="project" value="UniProtKB-SubCell"/>
</dbReference>
<keyword evidence="5" id="KW-0809">Transit peptide</keyword>
<evidence type="ECO:0000313" key="9">
    <source>
        <dbReference type="Proteomes" id="UP001293254"/>
    </source>
</evidence>
<sequence length="300" mass="34036">MSNFRASLLPSKENHSFFLHSGSCRGTTLNKNVSIIPVARLFGPATFEASKLRVVFLGIDKEKHPAKLPRTYTLTHCDFTSNLTLAISQTTNTSQLQGWYNKLQRDEVVGEWKKIKGKMCLDVHCHISGAHFLLDLFANLRYYIFCEELPVVLKAFVHGDKSLFNSYPELQEALAWIHFHSNIPEFNKVECWGPLCQAKSPSEDLERLLEEAVRKGAEAVLQTIKGRRWGPRDQVLCRPPAGREMDQDSVGSSRAPSPEKGHDETYPRNHSELMELRREVAELRETISPKINIVRGNPLA</sequence>
<organism evidence="8 9">
    <name type="scientific">Sesamum alatum</name>
    <dbReference type="NCBI Taxonomy" id="300844"/>
    <lineage>
        <taxon>Eukaryota</taxon>
        <taxon>Viridiplantae</taxon>
        <taxon>Streptophyta</taxon>
        <taxon>Embryophyta</taxon>
        <taxon>Tracheophyta</taxon>
        <taxon>Spermatophyta</taxon>
        <taxon>Magnoliopsida</taxon>
        <taxon>eudicotyledons</taxon>
        <taxon>Gunneridae</taxon>
        <taxon>Pentapetalae</taxon>
        <taxon>asterids</taxon>
        <taxon>lamiids</taxon>
        <taxon>Lamiales</taxon>
        <taxon>Pedaliaceae</taxon>
        <taxon>Sesamum</taxon>
    </lineage>
</organism>
<protein>
    <submittedName>
        <fullName evidence="8">Protein STAY-GREEN 1, chloroplastic</fullName>
    </submittedName>
</protein>
<dbReference type="PANTHER" id="PTHR31750:SF4">
    <property type="entry name" value="LP06106P"/>
    <property type="match status" value="1"/>
</dbReference>
<dbReference type="GO" id="GO:0015996">
    <property type="term" value="P:chlorophyll catabolic process"/>
    <property type="evidence" value="ECO:0007669"/>
    <property type="project" value="TreeGrafter"/>
</dbReference>
<feature type="domain" description="Staygreen protein" evidence="7">
    <location>
        <begin position="46"/>
        <end position="197"/>
    </location>
</feature>
<evidence type="ECO:0000256" key="2">
    <source>
        <dbReference type="ARBA" id="ARBA00009234"/>
    </source>
</evidence>
<dbReference type="PANTHER" id="PTHR31750">
    <property type="entry name" value="PROTEIN STAY-GREEN 1, CHLOROPLASTIC-RELATED"/>
    <property type="match status" value="1"/>
</dbReference>
<evidence type="ECO:0000313" key="8">
    <source>
        <dbReference type="EMBL" id="KAK4435236.1"/>
    </source>
</evidence>
<comment type="caution">
    <text evidence="8">The sequence shown here is derived from an EMBL/GenBank/DDBJ whole genome shotgun (WGS) entry which is preliminary data.</text>
</comment>
<comment type="similarity">
    <text evidence="2">Belongs to the staygreen family.</text>
</comment>
<keyword evidence="9" id="KW-1185">Reference proteome</keyword>